<evidence type="ECO:0008006" key="4">
    <source>
        <dbReference type="Google" id="ProtNLM"/>
    </source>
</evidence>
<accession>A0A6G1HM38</accession>
<evidence type="ECO:0000313" key="2">
    <source>
        <dbReference type="EMBL" id="KAF2396825.1"/>
    </source>
</evidence>
<protein>
    <recommendedName>
        <fullName evidence="4">Lipocalin-like domain-containing protein</fullName>
    </recommendedName>
</protein>
<dbReference type="Proteomes" id="UP000799640">
    <property type="component" value="Unassembled WGS sequence"/>
</dbReference>
<reference evidence="2" key="1">
    <citation type="journal article" date="2020" name="Stud. Mycol.">
        <title>101 Dothideomycetes genomes: a test case for predicting lifestyles and emergence of pathogens.</title>
        <authorList>
            <person name="Haridas S."/>
            <person name="Albert R."/>
            <person name="Binder M."/>
            <person name="Bloem J."/>
            <person name="Labutti K."/>
            <person name="Salamov A."/>
            <person name="Andreopoulos B."/>
            <person name="Baker S."/>
            <person name="Barry K."/>
            <person name="Bills G."/>
            <person name="Bluhm B."/>
            <person name="Cannon C."/>
            <person name="Castanera R."/>
            <person name="Culley D."/>
            <person name="Daum C."/>
            <person name="Ezra D."/>
            <person name="Gonzalez J."/>
            <person name="Henrissat B."/>
            <person name="Kuo A."/>
            <person name="Liang C."/>
            <person name="Lipzen A."/>
            <person name="Lutzoni F."/>
            <person name="Magnuson J."/>
            <person name="Mondo S."/>
            <person name="Nolan M."/>
            <person name="Ohm R."/>
            <person name="Pangilinan J."/>
            <person name="Park H.-J."/>
            <person name="Ramirez L."/>
            <person name="Alfaro M."/>
            <person name="Sun H."/>
            <person name="Tritt A."/>
            <person name="Yoshinaga Y."/>
            <person name="Zwiers L.-H."/>
            <person name="Turgeon B."/>
            <person name="Goodwin S."/>
            <person name="Spatafora J."/>
            <person name="Crous P."/>
            <person name="Grigoriev I."/>
        </authorList>
    </citation>
    <scope>NUCLEOTIDE SEQUENCE</scope>
    <source>
        <strain evidence="2">CBS 262.69</strain>
    </source>
</reference>
<feature type="region of interest" description="Disordered" evidence="1">
    <location>
        <begin position="220"/>
        <end position="241"/>
    </location>
</feature>
<keyword evidence="3" id="KW-1185">Reference proteome</keyword>
<dbReference type="OrthoDB" id="9975758at2759"/>
<dbReference type="AlphaFoldDB" id="A0A6G1HM38"/>
<evidence type="ECO:0000313" key="3">
    <source>
        <dbReference type="Proteomes" id="UP000799640"/>
    </source>
</evidence>
<gene>
    <name evidence="2" type="ORF">EJ06DRAFT_584825</name>
</gene>
<name>A0A6G1HM38_9PEZI</name>
<evidence type="ECO:0000256" key="1">
    <source>
        <dbReference type="SAM" id="MobiDB-lite"/>
    </source>
</evidence>
<feature type="compositionally biased region" description="Polar residues" evidence="1">
    <location>
        <begin position="34"/>
        <end position="43"/>
    </location>
</feature>
<sequence>MTSLTVILGMLFQNIAIMHHLKTALHQAKDDVDSTPNLASSKPTNRHDSLTSPPPLPSSSTLRAPGAPSNPPPPHFLEGTWEITHSSLPAFLRMHNAKITFTARPGSDPTLDDEVTFVPMALGLGSVQGVHSAVRMTEDDGEGEERVEEWEWRGRSLVLKAAKARWEVIAWGEEGGGWFVGWMRETVFTPKGINVYAREGKGEFGEGVVRMLKEHGEERFGKHGEESVSRMAQDLVEVPSS</sequence>
<feature type="compositionally biased region" description="Low complexity" evidence="1">
    <location>
        <begin position="58"/>
        <end position="67"/>
    </location>
</feature>
<proteinExistence type="predicted"/>
<feature type="region of interest" description="Disordered" evidence="1">
    <location>
        <begin position="32"/>
        <end position="79"/>
    </location>
</feature>
<dbReference type="EMBL" id="ML996705">
    <property type="protein sequence ID" value="KAF2396825.1"/>
    <property type="molecule type" value="Genomic_DNA"/>
</dbReference>
<organism evidence="2 3">
    <name type="scientific">Trichodelitschia bisporula</name>
    <dbReference type="NCBI Taxonomy" id="703511"/>
    <lineage>
        <taxon>Eukaryota</taxon>
        <taxon>Fungi</taxon>
        <taxon>Dikarya</taxon>
        <taxon>Ascomycota</taxon>
        <taxon>Pezizomycotina</taxon>
        <taxon>Dothideomycetes</taxon>
        <taxon>Dothideomycetes incertae sedis</taxon>
        <taxon>Phaeotrichales</taxon>
        <taxon>Phaeotrichaceae</taxon>
        <taxon>Trichodelitschia</taxon>
    </lineage>
</organism>